<dbReference type="Proteomes" id="UP000245523">
    <property type="component" value="Unassembled WGS sequence"/>
</dbReference>
<dbReference type="CDD" id="cd01192">
    <property type="entry name" value="INT_C_like_3"/>
    <property type="match status" value="1"/>
</dbReference>
<dbReference type="PROSITE" id="PS51898">
    <property type="entry name" value="TYR_RECOMBINASE"/>
    <property type="match status" value="1"/>
</dbReference>
<keyword evidence="1" id="KW-0233">DNA recombination</keyword>
<comment type="caution">
    <text evidence="3">The sequence shown here is derived from an EMBL/GenBank/DDBJ whole genome shotgun (WGS) entry which is preliminary data.</text>
</comment>
<dbReference type="RefSeq" id="WP_106197437.1">
    <property type="nucleotide sequence ID" value="NZ_JAXEIU010000019.1"/>
</dbReference>
<dbReference type="SUPFAM" id="SSF56349">
    <property type="entry name" value="DNA breaking-rejoining enzymes"/>
    <property type="match status" value="1"/>
</dbReference>
<evidence type="ECO:0000259" key="2">
    <source>
        <dbReference type="PROSITE" id="PS51898"/>
    </source>
</evidence>
<keyword evidence="4" id="KW-1185">Reference proteome</keyword>
<reference evidence="3 4" key="1">
    <citation type="submission" date="2018-05" db="EMBL/GenBank/DDBJ databases">
        <title>Animal gut microbial communities from fecal samples from Wisconsin, USA.</title>
        <authorList>
            <person name="Neumann A."/>
        </authorList>
    </citation>
    <scope>NUCLEOTIDE SEQUENCE [LARGE SCALE GENOMIC DNA]</scope>
    <source>
        <strain evidence="3 4">UWS4</strain>
    </source>
</reference>
<evidence type="ECO:0000313" key="4">
    <source>
        <dbReference type="Proteomes" id="UP000245523"/>
    </source>
</evidence>
<dbReference type="PANTHER" id="PTHR30349">
    <property type="entry name" value="PHAGE INTEGRASE-RELATED"/>
    <property type="match status" value="1"/>
</dbReference>
<feature type="domain" description="Tyr recombinase" evidence="2">
    <location>
        <begin position="3"/>
        <end position="177"/>
    </location>
</feature>
<dbReference type="EMBL" id="QGHD01000001">
    <property type="protein sequence ID" value="PWL04131.1"/>
    <property type="molecule type" value="Genomic_DNA"/>
</dbReference>
<proteinExistence type="predicted"/>
<evidence type="ECO:0000313" key="3">
    <source>
        <dbReference type="EMBL" id="PWL04131.1"/>
    </source>
</evidence>
<protein>
    <submittedName>
        <fullName evidence="3">Phage integrase family protein</fullName>
    </submittedName>
</protein>
<gene>
    <name evidence="3" type="ORF">B0H50_101143</name>
</gene>
<dbReference type="InterPro" id="IPR002104">
    <property type="entry name" value="Integrase_catalytic"/>
</dbReference>
<dbReference type="InterPro" id="IPR050090">
    <property type="entry name" value="Tyrosine_recombinase_XerCD"/>
</dbReference>
<dbReference type="InterPro" id="IPR013762">
    <property type="entry name" value="Integrase-like_cat_sf"/>
</dbReference>
<organism evidence="3 4">
    <name type="scientific">Hallerella porci</name>
    <dbReference type="NCBI Taxonomy" id="1945871"/>
    <lineage>
        <taxon>Bacteria</taxon>
        <taxon>Pseudomonadati</taxon>
        <taxon>Fibrobacterota</taxon>
        <taxon>Fibrobacteria</taxon>
        <taxon>Fibrobacterales</taxon>
        <taxon>Fibrobacteraceae</taxon>
        <taxon>Hallerella</taxon>
    </lineage>
</organism>
<dbReference type="PANTHER" id="PTHR30349:SF82">
    <property type="entry name" value="INTEGRASE_RECOMBINASE YOEC-RELATED"/>
    <property type="match status" value="1"/>
</dbReference>
<dbReference type="InterPro" id="IPR011010">
    <property type="entry name" value="DNA_brk_join_enz"/>
</dbReference>
<evidence type="ECO:0000256" key="1">
    <source>
        <dbReference type="ARBA" id="ARBA00023172"/>
    </source>
</evidence>
<dbReference type="Pfam" id="PF00589">
    <property type="entry name" value="Phage_integrase"/>
    <property type="match status" value="1"/>
</dbReference>
<name>A0ABX5LSV1_9BACT</name>
<accession>A0ABX5LSV1</accession>
<sequence length="181" mass="21367">MNFVDPIKSKENVSKIENYLKEKSKRNRLIFAMGVNVGLRISDILALNICDVYQKNFLEIREKKTSKFKRIFLNEKLRKLIREFLKNKPNSNKPLFVGKKGKRLNRSQVYRFLNEACDALNIYGNFGTHTLRKTFGYHHYKKFKNIVLLQKIFNHSSPAISLLYIGIDQEEIDNSYKNFVL</sequence>
<dbReference type="Gene3D" id="1.10.443.10">
    <property type="entry name" value="Intergrase catalytic core"/>
    <property type="match status" value="1"/>
</dbReference>